<reference evidence="1 2" key="1">
    <citation type="submission" date="2016-08" db="EMBL/GenBank/DDBJ databases">
        <authorList>
            <consortium name="Lentinula edodes genome sequencing consortium"/>
            <person name="Sakamoto Y."/>
            <person name="Nakade K."/>
            <person name="Sato S."/>
            <person name="Yoshida Y."/>
            <person name="Miyazaki K."/>
            <person name="Natsume S."/>
            <person name="Konno N."/>
        </authorList>
    </citation>
    <scope>NUCLEOTIDE SEQUENCE [LARGE SCALE GENOMIC DNA]</scope>
    <source>
        <strain evidence="1 2">NBRC 111202</strain>
    </source>
</reference>
<gene>
    <name evidence="1" type="ORF">LENED_007731</name>
</gene>
<dbReference type="EMBL" id="BDGU01000277">
    <property type="protein sequence ID" value="GAW05846.1"/>
    <property type="molecule type" value="Genomic_DNA"/>
</dbReference>
<name>A0A1Q3EF83_LENED</name>
<keyword evidence="2" id="KW-1185">Reference proteome</keyword>
<accession>A0A1Q3EF83</accession>
<reference evidence="1 2" key="2">
    <citation type="submission" date="2017-02" db="EMBL/GenBank/DDBJ databases">
        <title>A genome survey and senescence transcriptome analysis in Lentinula edodes.</title>
        <authorList>
            <person name="Sakamoto Y."/>
            <person name="Nakade K."/>
            <person name="Sato S."/>
            <person name="Yoshida Y."/>
            <person name="Miyazaki K."/>
            <person name="Natsume S."/>
            <person name="Konno N."/>
        </authorList>
    </citation>
    <scope>NUCLEOTIDE SEQUENCE [LARGE SCALE GENOMIC DNA]</scope>
    <source>
        <strain evidence="1 2">NBRC 111202</strain>
    </source>
</reference>
<evidence type="ECO:0000313" key="1">
    <source>
        <dbReference type="EMBL" id="GAW05846.1"/>
    </source>
</evidence>
<comment type="caution">
    <text evidence="1">The sequence shown here is derived from an EMBL/GenBank/DDBJ whole genome shotgun (WGS) entry which is preliminary data.</text>
</comment>
<organism evidence="1 2">
    <name type="scientific">Lentinula edodes</name>
    <name type="common">Shiitake mushroom</name>
    <name type="synonym">Lentinus edodes</name>
    <dbReference type="NCBI Taxonomy" id="5353"/>
    <lineage>
        <taxon>Eukaryota</taxon>
        <taxon>Fungi</taxon>
        <taxon>Dikarya</taxon>
        <taxon>Basidiomycota</taxon>
        <taxon>Agaricomycotina</taxon>
        <taxon>Agaricomycetes</taxon>
        <taxon>Agaricomycetidae</taxon>
        <taxon>Agaricales</taxon>
        <taxon>Marasmiineae</taxon>
        <taxon>Omphalotaceae</taxon>
        <taxon>Lentinula</taxon>
    </lineage>
</organism>
<proteinExistence type="predicted"/>
<dbReference type="AlphaFoldDB" id="A0A1Q3EF83"/>
<sequence length="79" mass="8889">MLLATTHVSSSFISPFSLSFPKRQFSHNKGPACFFNTSSGPCRSSLELEPPTLSFLRLFTCRKLLQLESNTENYTRLDG</sequence>
<evidence type="ECO:0000313" key="2">
    <source>
        <dbReference type="Proteomes" id="UP000188533"/>
    </source>
</evidence>
<protein>
    <submittedName>
        <fullName evidence="1">Uncharacterized protein</fullName>
    </submittedName>
</protein>
<dbReference type="Proteomes" id="UP000188533">
    <property type="component" value="Unassembled WGS sequence"/>
</dbReference>